<accession>A0A5B8M7K6</accession>
<dbReference type="KEGG" id="huw:FPZ11_17920"/>
<dbReference type="RefSeq" id="WP_146322380.1">
    <property type="nucleotide sequence ID" value="NZ_CP042305.1"/>
</dbReference>
<dbReference type="NCBIfam" id="TIGR01509">
    <property type="entry name" value="HAD-SF-IA-v3"/>
    <property type="match status" value="1"/>
</dbReference>
<evidence type="ECO:0000256" key="2">
    <source>
        <dbReference type="ARBA" id="ARBA00022801"/>
    </source>
</evidence>
<dbReference type="InterPro" id="IPR023214">
    <property type="entry name" value="HAD_sf"/>
</dbReference>
<evidence type="ECO:0000256" key="3">
    <source>
        <dbReference type="ARBA" id="ARBA00022842"/>
    </source>
</evidence>
<sequence>MSTPAAVLFDLDDTLFAHREAVGDAIVAHVRALGHPYVVSDAAAEVEAWRALEELHYHRYLAGELDYDGQRRCRVRDYAARHGVTLAADDELPWFEGYSVRYAESWRLQGDARGCLDALRGTIPGVRLGIITNGELDRQLLKLDAIGVGDDFDVVIASGDVGVAKPDARIFALACQRLGVRPSEAVYVGDRLATDAIGAARAGLIGVWIDRHGVEVAAEASATADELGVRCITSLDQLVDVLG</sequence>
<evidence type="ECO:0000256" key="1">
    <source>
        <dbReference type="ARBA" id="ARBA00001946"/>
    </source>
</evidence>
<protein>
    <submittedName>
        <fullName evidence="4">HAD family hydrolase</fullName>
    </submittedName>
</protein>
<dbReference type="AlphaFoldDB" id="A0A5B8M7K6"/>
<dbReference type="InterPro" id="IPR051400">
    <property type="entry name" value="HAD-like_hydrolase"/>
</dbReference>
<proteinExistence type="predicted"/>
<gene>
    <name evidence="4" type="ORF">FPZ11_17920</name>
</gene>
<dbReference type="Proteomes" id="UP000320216">
    <property type="component" value="Chromosome"/>
</dbReference>
<name>A0A5B8M7K6_9MICO</name>
<dbReference type="Gene3D" id="1.20.120.1600">
    <property type="match status" value="1"/>
</dbReference>
<organism evidence="4 5">
    <name type="scientific">Humibacter ginsenosidimutans</name>
    <dbReference type="NCBI Taxonomy" id="2599293"/>
    <lineage>
        <taxon>Bacteria</taxon>
        <taxon>Bacillati</taxon>
        <taxon>Actinomycetota</taxon>
        <taxon>Actinomycetes</taxon>
        <taxon>Micrococcales</taxon>
        <taxon>Microbacteriaceae</taxon>
        <taxon>Humibacter</taxon>
    </lineage>
</organism>
<comment type="cofactor">
    <cofactor evidence="1">
        <name>Mg(2+)</name>
        <dbReference type="ChEBI" id="CHEBI:18420"/>
    </cofactor>
</comment>
<evidence type="ECO:0000313" key="5">
    <source>
        <dbReference type="Proteomes" id="UP000320216"/>
    </source>
</evidence>
<dbReference type="Pfam" id="PF00702">
    <property type="entry name" value="Hydrolase"/>
    <property type="match status" value="1"/>
</dbReference>
<dbReference type="NCBIfam" id="TIGR01549">
    <property type="entry name" value="HAD-SF-IA-v1"/>
    <property type="match status" value="1"/>
</dbReference>
<dbReference type="PANTHER" id="PTHR46470:SF4">
    <property type="entry name" value="5-AMINO-6-(5-PHOSPHO-D-RIBITYLAMINO)URACIL PHOSPHATASE YIGB"/>
    <property type="match status" value="1"/>
</dbReference>
<dbReference type="InterPro" id="IPR006439">
    <property type="entry name" value="HAD-SF_hydro_IA"/>
</dbReference>
<reference evidence="4 5" key="1">
    <citation type="submission" date="2019-07" db="EMBL/GenBank/DDBJ databases">
        <title>Full genome sequence of Humibacter sp. WJ7-1.</title>
        <authorList>
            <person name="Im W.-T."/>
        </authorList>
    </citation>
    <scope>NUCLEOTIDE SEQUENCE [LARGE SCALE GENOMIC DNA]</scope>
    <source>
        <strain evidence="4 5">WJ7-1</strain>
    </source>
</reference>
<dbReference type="OrthoDB" id="9810501at2"/>
<dbReference type="SFLD" id="SFLDS00003">
    <property type="entry name" value="Haloacid_Dehalogenase"/>
    <property type="match status" value="1"/>
</dbReference>
<dbReference type="SFLD" id="SFLDG01129">
    <property type="entry name" value="C1.5:_HAD__Beta-PGM__Phosphata"/>
    <property type="match status" value="1"/>
</dbReference>
<dbReference type="SUPFAM" id="SSF56784">
    <property type="entry name" value="HAD-like"/>
    <property type="match status" value="1"/>
</dbReference>
<dbReference type="PRINTS" id="PR00413">
    <property type="entry name" value="HADHALOGNASE"/>
</dbReference>
<keyword evidence="2 4" id="KW-0378">Hydrolase</keyword>
<dbReference type="PANTHER" id="PTHR46470">
    <property type="entry name" value="N-ACYLNEURAMINATE-9-PHOSPHATASE"/>
    <property type="match status" value="1"/>
</dbReference>
<evidence type="ECO:0000313" key="4">
    <source>
        <dbReference type="EMBL" id="QDZ16376.1"/>
    </source>
</evidence>
<dbReference type="GO" id="GO:0016787">
    <property type="term" value="F:hydrolase activity"/>
    <property type="evidence" value="ECO:0007669"/>
    <property type="project" value="UniProtKB-KW"/>
</dbReference>
<dbReference type="InterPro" id="IPR036412">
    <property type="entry name" value="HAD-like_sf"/>
</dbReference>
<dbReference type="GO" id="GO:0044281">
    <property type="term" value="P:small molecule metabolic process"/>
    <property type="evidence" value="ECO:0007669"/>
    <property type="project" value="UniProtKB-ARBA"/>
</dbReference>
<dbReference type="Gene3D" id="3.40.50.1000">
    <property type="entry name" value="HAD superfamily/HAD-like"/>
    <property type="match status" value="1"/>
</dbReference>
<dbReference type="EMBL" id="CP042305">
    <property type="protein sequence ID" value="QDZ16376.1"/>
    <property type="molecule type" value="Genomic_DNA"/>
</dbReference>
<keyword evidence="5" id="KW-1185">Reference proteome</keyword>
<keyword evidence="3" id="KW-0460">Magnesium</keyword>